<dbReference type="Proteomes" id="UP000093795">
    <property type="component" value="Unassembled WGS sequence"/>
</dbReference>
<dbReference type="InterPro" id="IPR016032">
    <property type="entry name" value="Sig_transdc_resp-reg_C-effctor"/>
</dbReference>
<dbReference type="GO" id="GO:0006355">
    <property type="term" value="P:regulation of DNA-templated transcription"/>
    <property type="evidence" value="ECO:0007669"/>
    <property type="project" value="InterPro"/>
</dbReference>
<reference evidence="5 6" key="1">
    <citation type="submission" date="2016-06" db="EMBL/GenBank/DDBJ databases">
        <authorList>
            <person name="Kjaerup R.B."/>
            <person name="Dalgaard T.S."/>
            <person name="Juul-Madsen H.R."/>
        </authorList>
    </citation>
    <scope>NUCLEOTIDE SEQUENCE [LARGE SCALE GENOMIC DNA]</scope>
    <source>
        <strain evidence="5 6">1081914.2</strain>
    </source>
</reference>
<keyword evidence="3" id="KW-0804">Transcription</keyword>
<dbReference type="InterPro" id="IPR000792">
    <property type="entry name" value="Tscrpt_reg_LuxR_C"/>
</dbReference>
<proteinExistence type="predicted"/>
<dbReference type="Pfam" id="PF00196">
    <property type="entry name" value="GerE"/>
    <property type="match status" value="1"/>
</dbReference>
<keyword evidence="2" id="KW-0238">DNA-binding</keyword>
<dbReference type="PROSITE" id="PS50043">
    <property type="entry name" value="HTH_LUXR_2"/>
    <property type="match status" value="1"/>
</dbReference>
<evidence type="ECO:0000256" key="1">
    <source>
        <dbReference type="ARBA" id="ARBA00023015"/>
    </source>
</evidence>
<dbReference type="PRINTS" id="PR00038">
    <property type="entry name" value="HTHLUXR"/>
</dbReference>
<dbReference type="AlphaFoldDB" id="A0A1A3BLA6"/>
<dbReference type="PANTHER" id="PTHR44688:SF16">
    <property type="entry name" value="DNA-BINDING TRANSCRIPTIONAL ACTIVATOR DEVR_DOSR"/>
    <property type="match status" value="1"/>
</dbReference>
<dbReference type="SUPFAM" id="SSF46894">
    <property type="entry name" value="C-terminal effector domain of the bipartite response regulators"/>
    <property type="match status" value="1"/>
</dbReference>
<dbReference type="PANTHER" id="PTHR44688">
    <property type="entry name" value="DNA-BINDING TRANSCRIPTIONAL ACTIVATOR DEVR_DOSR"/>
    <property type="match status" value="1"/>
</dbReference>
<evidence type="ECO:0000256" key="3">
    <source>
        <dbReference type="ARBA" id="ARBA00023163"/>
    </source>
</evidence>
<keyword evidence="1" id="KW-0805">Transcription regulation</keyword>
<evidence type="ECO:0000313" key="6">
    <source>
        <dbReference type="Proteomes" id="UP000093795"/>
    </source>
</evidence>
<dbReference type="InterPro" id="IPR029016">
    <property type="entry name" value="GAF-like_dom_sf"/>
</dbReference>
<organism evidence="5 6">
    <name type="scientific">Mycobacterium asiaticum</name>
    <dbReference type="NCBI Taxonomy" id="1790"/>
    <lineage>
        <taxon>Bacteria</taxon>
        <taxon>Bacillati</taxon>
        <taxon>Actinomycetota</taxon>
        <taxon>Actinomycetes</taxon>
        <taxon>Mycobacteriales</taxon>
        <taxon>Mycobacteriaceae</taxon>
        <taxon>Mycobacterium</taxon>
    </lineage>
</organism>
<evidence type="ECO:0000256" key="2">
    <source>
        <dbReference type="ARBA" id="ARBA00023125"/>
    </source>
</evidence>
<dbReference type="SUPFAM" id="SSF55781">
    <property type="entry name" value="GAF domain-like"/>
    <property type="match status" value="1"/>
</dbReference>
<dbReference type="InterPro" id="IPR036388">
    <property type="entry name" value="WH-like_DNA-bd_sf"/>
</dbReference>
<name>A0A1A3BLA6_MYCAS</name>
<dbReference type="RefSeq" id="WP_065123163.1">
    <property type="nucleotide sequence ID" value="NZ_LZKQ01000289.1"/>
</dbReference>
<sequence>MQSLNPESSDVRGYYAGALQAALTLDEVTAAFMTVAGELIGSDAFGVYRFTASAYEVASCHASTSSHFLDAYERYGRADDPVLNSAVTRKAPIDSSRLSSSSIWESSAARAVLAIEGYCHSLEAPVIVKGKIFGTINFARRTDRSEFTEEDLILAQFASEQLGLAAERALRFEGIGRKATVLEDAFDRMPQAVFITDLGSRVLFQNRAASNLISARQQSTGQSVSDAINEAMRIFRVEDKRVHTRSIKNADGELITKSMRLPDSQDAAMTLAYQADRGAARSLPVWNVLSRREQEIAELVAQGLTTKQIAVEAFVSENTVKQHLKRIFAKADVHNRAELVQLIWAHGDKAEL</sequence>
<dbReference type="EMBL" id="LZKQ01000289">
    <property type="protein sequence ID" value="OBI75774.1"/>
    <property type="molecule type" value="Genomic_DNA"/>
</dbReference>
<dbReference type="Gene3D" id="3.30.450.40">
    <property type="match status" value="1"/>
</dbReference>
<dbReference type="GO" id="GO:0003677">
    <property type="term" value="F:DNA binding"/>
    <property type="evidence" value="ECO:0007669"/>
    <property type="project" value="UniProtKB-KW"/>
</dbReference>
<dbReference type="Gene3D" id="1.10.10.10">
    <property type="entry name" value="Winged helix-like DNA-binding domain superfamily/Winged helix DNA-binding domain"/>
    <property type="match status" value="1"/>
</dbReference>
<evidence type="ECO:0000313" key="5">
    <source>
        <dbReference type="EMBL" id="OBI75774.1"/>
    </source>
</evidence>
<dbReference type="Pfam" id="PF01590">
    <property type="entry name" value="GAF"/>
    <property type="match status" value="1"/>
</dbReference>
<dbReference type="SMART" id="SM00065">
    <property type="entry name" value="GAF"/>
    <property type="match status" value="1"/>
</dbReference>
<dbReference type="CDD" id="cd06170">
    <property type="entry name" value="LuxR_C_like"/>
    <property type="match status" value="1"/>
</dbReference>
<feature type="domain" description="HTH luxR-type" evidence="4">
    <location>
        <begin position="282"/>
        <end position="347"/>
    </location>
</feature>
<accession>A0A1A3BLA6</accession>
<protein>
    <recommendedName>
        <fullName evidence="4">HTH luxR-type domain-containing protein</fullName>
    </recommendedName>
</protein>
<dbReference type="SMART" id="SM00421">
    <property type="entry name" value="HTH_LUXR"/>
    <property type="match status" value="1"/>
</dbReference>
<evidence type="ECO:0000259" key="4">
    <source>
        <dbReference type="PROSITE" id="PS50043"/>
    </source>
</evidence>
<gene>
    <name evidence="5" type="ORF">A9X01_04485</name>
</gene>
<dbReference type="InterPro" id="IPR003018">
    <property type="entry name" value="GAF"/>
</dbReference>
<comment type="caution">
    <text evidence="5">The sequence shown here is derived from an EMBL/GenBank/DDBJ whole genome shotgun (WGS) entry which is preliminary data.</text>
</comment>